<feature type="active site" description="Charge relay system" evidence="8 9">
    <location>
        <position position="520"/>
    </location>
</feature>
<evidence type="ECO:0000256" key="1">
    <source>
        <dbReference type="ARBA" id="ARBA00011073"/>
    </source>
</evidence>
<evidence type="ECO:0000256" key="3">
    <source>
        <dbReference type="ARBA" id="ARBA00022525"/>
    </source>
</evidence>
<evidence type="ECO:0000256" key="9">
    <source>
        <dbReference type="PROSITE-ProRule" id="PRU01240"/>
    </source>
</evidence>
<feature type="domain" description="PA" evidence="13">
    <location>
        <begin position="376"/>
        <end position="445"/>
    </location>
</feature>
<dbReference type="EMBL" id="ML003622">
    <property type="protein sequence ID" value="RKP33700.1"/>
    <property type="molecule type" value="Genomic_DNA"/>
</dbReference>
<keyword evidence="2" id="KW-0134">Cell wall</keyword>
<proteinExistence type="inferred from homology"/>
<dbReference type="Gene3D" id="3.50.30.30">
    <property type="match status" value="1"/>
</dbReference>
<evidence type="ECO:0000313" key="15">
    <source>
        <dbReference type="Proteomes" id="UP000268162"/>
    </source>
</evidence>
<dbReference type="InterPro" id="IPR050131">
    <property type="entry name" value="Peptidase_S8_subtilisin-like"/>
</dbReference>
<gene>
    <name evidence="14" type="ORF">BJ085DRAFT_32427</name>
</gene>
<dbReference type="GO" id="GO:0006508">
    <property type="term" value="P:proteolysis"/>
    <property type="evidence" value="ECO:0007669"/>
    <property type="project" value="UniProtKB-KW"/>
</dbReference>
<dbReference type="InterPro" id="IPR046450">
    <property type="entry name" value="PA_dom_sf"/>
</dbReference>
<evidence type="ECO:0000313" key="14">
    <source>
        <dbReference type="EMBL" id="RKP33700.1"/>
    </source>
</evidence>
<dbReference type="SUPFAM" id="SSF52743">
    <property type="entry name" value="Subtilisin-like"/>
    <property type="match status" value="1"/>
</dbReference>
<evidence type="ECO:0000256" key="10">
    <source>
        <dbReference type="RuleBase" id="RU003355"/>
    </source>
</evidence>
<dbReference type="InterPro" id="IPR000209">
    <property type="entry name" value="Peptidase_S8/S53_dom"/>
</dbReference>
<dbReference type="Pfam" id="PF02225">
    <property type="entry name" value="PA"/>
    <property type="match status" value="1"/>
</dbReference>
<feature type="domain" description="Peptidase S8/S53" evidence="12">
    <location>
        <begin position="151"/>
        <end position="554"/>
    </location>
</feature>
<organism evidence="14 15">
    <name type="scientific">Dimargaris cristalligena</name>
    <dbReference type="NCBI Taxonomy" id="215637"/>
    <lineage>
        <taxon>Eukaryota</taxon>
        <taxon>Fungi</taxon>
        <taxon>Fungi incertae sedis</taxon>
        <taxon>Zoopagomycota</taxon>
        <taxon>Kickxellomycotina</taxon>
        <taxon>Dimargaritomycetes</taxon>
        <taxon>Dimargaritales</taxon>
        <taxon>Dimargaritaceae</taxon>
        <taxon>Dimargaris</taxon>
    </lineage>
</organism>
<evidence type="ECO:0000256" key="7">
    <source>
        <dbReference type="ARBA" id="ARBA00022825"/>
    </source>
</evidence>
<dbReference type="InterPro" id="IPR022398">
    <property type="entry name" value="Peptidase_S8_His-AS"/>
</dbReference>
<dbReference type="InterPro" id="IPR023827">
    <property type="entry name" value="Peptidase_S8_Asp-AS"/>
</dbReference>
<feature type="active site" description="Charge relay system" evidence="8 9">
    <location>
        <position position="160"/>
    </location>
</feature>
<feature type="chain" id="PRO_5020820617" evidence="11">
    <location>
        <begin position="24"/>
        <end position="615"/>
    </location>
</feature>
<evidence type="ECO:0000256" key="6">
    <source>
        <dbReference type="ARBA" id="ARBA00022801"/>
    </source>
</evidence>
<keyword evidence="6 9" id="KW-0378">Hydrolase</keyword>
<keyword evidence="3" id="KW-0964">Secreted</keyword>
<dbReference type="PROSITE" id="PS00137">
    <property type="entry name" value="SUBTILASE_HIS"/>
    <property type="match status" value="1"/>
</dbReference>
<accession>A0A4P9ZN15</accession>
<dbReference type="AlphaFoldDB" id="A0A4P9ZN15"/>
<dbReference type="PRINTS" id="PR00723">
    <property type="entry name" value="SUBTILISIN"/>
</dbReference>
<evidence type="ECO:0000256" key="2">
    <source>
        <dbReference type="ARBA" id="ARBA00022512"/>
    </source>
</evidence>
<dbReference type="GO" id="GO:0004252">
    <property type="term" value="F:serine-type endopeptidase activity"/>
    <property type="evidence" value="ECO:0007669"/>
    <property type="project" value="UniProtKB-UniRule"/>
</dbReference>
<evidence type="ECO:0000256" key="5">
    <source>
        <dbReference type="ARBA" id="ARBA00022729"/>
    </source>
</evidence>
<dbReference type="Proteomes" id="UP000268162">
    <property type="component" value="Unassembled WGS sequence"/>
</dbReference>
<dbReference type="SUPFAM" id="SSF52025">
    <property type="entry name" value="PA domain"/>
    <property type="match status" value="1"/>
</dbReference>
<keyword evidence="5 11" id="KW-0732">Signal</keyword>
<dbReference type="GO" id="GO:0005615">
    <property type="term" value="C:extracellular space"/>
    <property type="evidence" value="ECO:0007669"/>
    <property type="project" value="TreeGrafter"/>
</dbReference>
<evidence type="ECO:0000256" key="8">
    <source>
        <dbReference type="PIRSR" id="PIRSR615500-1"/>
    </source>
</evidence>
<dbReference type="PANTHER" id="PTHR43806">
    <property type="entry name" value="PEPTIDASE S8"/>
    <property type="match status" value="1"/>
</dbReference>
<sequence>MRTYSLWAVLATALLGDLPSTTGQLIGGPSSVAFNTIPHNYIVKFNGDPGDPSGSVSFFAQMAALGIPYTITANYSVLLNGVSLEVDDQYNDAMASLPGVQIVWPLGISSLDATTISATSSPYFPTQSPKPMLAHNYTGVNNVQNVLNVTGRNVKIGVLDSGIDYNHPAFGSCFKTSGCRLQYGYDFVGDFFSGKNAVPDSDPFDPCQYHGTHVTGILAGNDGDFKGVAPDATIGVYRVMGCYNIVTESIVVKALEQAYLDGMNIVTMSIGFPGAWGASASGDASATLAQLGVFVVSAAGNRGKDGMWSIDGPSVRNSVVSVGSAEMAFHYSQYFNVTSDELVGIRRTMSQNYLPALNLNQVQIVRGLAAGSTTDDYGCNALPTVTGKVVLVQNGGCTMYTKGLNVQNAGGILMVVYQSDSSDPSTVAYDRPLYLPAVAIYRADAVYLINKINVAVIVTVSAGADSVIFDSFTPRAPSAFSSWGPGPESDVKPELLGPGSNIYAPFPVQFGSYGIVSGTSMSTPYVAGVSALAIEYGKSNAGNGTLAAIVNTARPQIDAASLTYFPVIQQGAGIINGFGATTSQIIFNVTSINGTFPDSDWRDFDMFFSYNNTVD</sequence>
<keyword evidence="15" id="KW-1185">Reference proteome</keyword>
<evidence type="ECO:0000256" key="4">
    <source>
        <dbReference type="ARBA" id="ARBA00022670"/>
    </source>
</evidence>
<evidence type="ECO:0000259" key="12">
    <source>
        <dbReference type="Pfam" id="PF00082"/>
    </source>
</evidence>
<dbReference type="PROSITE" id="PS51892">
    <property type="entry name" value="SUBTILASE"/>
    <property type="match status" value="1"/>
</dbReference>
<evidence type="ECO:0000256" key="11">
    <source>
        <dbReference type="SAM" id="SignalP"/>
    </source>
</evidence>
<dbReference type="Pfam" id="PF00082">
    <property type="entry name" value="Peptidase_S8"/>
    <property type="match status" value="1"/>
</dbReference>
<dbReference type="Gene3D" id="3.40.50.200">
    <property type="entry name" value="Peptidase S8/S53 domain"/>
    <property type="match status" value="1"/>
</dbReference>
<name>A0A4P9ZN15_9FUNG</name>
<dbReference type="InterPro" id="IPR023828">
    <property type="entry name" value="Peptidase_S8_Ser-AS"/>
</dbReference>
<keyword evidence="7 9" id="KW-0720">Serine protease</keyword>
<dbReference type="PROSITE" id="PS00136">
    <property type="entry name" value="SUBTILASE_ASP"/>
    <property type="match status" value="1"/>
</dbReference>
<reference evidence="15" key="1">
    <citation type="journal article" date="2018" name="Nat. Microbiol.">
        <title>Leveraging single-cell genomics to expand the fungal tree of life.</title>
        <authorList>
            <person name="Ahrendt S.R."/>
            <person name="Quandt C.A."/>
            <person name="Ciobanu D."/>
            <person name="Clum A."/>
            <person name="Salamov A."/>
            <person name="Andreopoulos B."/>
            <person name="Cheng J.F."/>
            <person name="Woyke T."/>
            <person name="Pelin A."/>
            <person name="Henrissat B."/>
            <person name="Reynolds N.K."/>
            <person name="Benny G.L."/>
            <person name="Smith M.E."/>
            <person name="James T.Y."/>
            <person name="Grigoriev I.V."/>
        </authorList>
    </citation>
    <scope>NUCLEOTIDE SEQUENCE [LARGE SCALE GENOMIC DNA]</scope>
    <source>
        <strain evidence="15">RSA 468</strain>
    </source>
</reference>
<dbReference type="STRING" id="215637.A0A4P9ZN15"/>
<protein>
    <submittedName>
        <fullName evidence="14">Peptidase S8/S53 domain-containing protein</fullName>
    </submittedName>
</protein>
<comment type="similarity">
    <text evidence="1 9 10">Belongs to the peptidase S8 family.</text>
</comment>
<dbReference type="PROSITE" id="PS00138">
    <property type="entry name" value="SUBTILASE_SER"/>
    <property type="match status" value="1"/>
</dbReference>
<evidence type="ECO:0000259" key="13">
    <source>
        <dbReference type="Pfam" id="PF02225"/>
    </source>
</evidence>
<dbReference type="InterPro" id="IPR015500">
    <property type="entry name" value="Peptidase_S8_subtilisin-rel"/>
</dbReference>
<keyword evidence="4 9" id="KW-0645">Protease</keyword>
<dbReference type="InterPro" id="IPR036852">
    <property type="entry name" value="Peptidase_S8/S53_dom_sf"/>
</dbReference>
<dbReference type="InterPro" id="IPR003137">
    <property type="entry name" value="PA_domain"/>
</dbReference>
<feature type="active site" description="Charge relay system" evidence="8 9">
    <location>
        <position position="210"/>
    </location>
</feature>
<feature type="signal peptide" evidence="11">
    <location>
        <begin position="1"/>
        <end position="23"/>
    </location>
</feature>
<dbReference type="CDD" id="cd00538">
    <property type="entry name" value="PA"/>
    <property type="match status" value="1"/>
</dbReference>
<dbReference type="PANTHER" id="PTHR43806:SF66">
    <property type="entry name" value="SERIN ENDOPEPTIDASE"/>
    <property type="match status" value="1"/>
</dbReference>